<dbReference type="PRINTS" id="PR00722">
    <property type="entry name" value="CHYMOTRYPSIN"/>
</dbReference>
<evidence type="ECO:0000259" key="12">
    <source>
        <dbReference type="PROSITE" id="PS50240"/>
    </source>
</evidence>
<sequence length="441" mass="48542">MDSRRLNRASLLLFAILLVLLVTPGDACITRSGHEGVCKNIKYCRSIMRKLMIHPSRRVLAELRQFNCGFDGMEPMVCCEKSGNSHEISTSTTTLTTTTTTTTTTTPRPRPEYREEPSRQMPEHDASSITATGQQAKAAERPDSRGHVHPNARLLDHELCGRSPALAKIYGGSETRLFEFPWMVLLKYNDSSSNKSSHSAADPEPFKCAGTIISRKYILTAAHCVAQLPNLKLAGVRIGEHDLSSEIDCESYGNDSALICAKKYRDLEIEWSLVHPAYSQVTWQNDIALVRLRGTMSFKPANVRPICLPLDEASSRALGPTALVTGWGSTEATYPSTTSRLRKVSLPIVDTDRCRKAYSDQPFMEISAERQLCAGGQEGRDSCSGDSGGPLQASGPYRGADRTIQHGIVSYGRQRCAIPGVPGVYTRVAPYVDWILDNMTE</sequence>
<evidence type="ECO:0000256" key="11">
    <source>
        <dbReference type="SAM" id="MobiDB-lite"/>
    </source>
</evidence>
<feature type="chain" id="PRO_5044527237" description="CLIP domain-containing serine protease" evidence="10">
    <location>
        <begin position="28"/>
        <end position="441"/>
    </location>
</feature>
<dbReference type="PANTHER" id="PTHR24256">
    <property type="entry name" value="TRYPTASE-RELATED"/>
    <property type="match status" value="1"/>
</dbReference>
<dbReference type="FunFam" id="2.40.10.10:FF:000028">
    <property type="entry name" value="Serine protease easter"/>
    <property type="match status" value="1"/>
</dbReference>
<keyword evidence="5 9" id="KW-0720">Serine protease</keyword>
<dbReference type="Gene3D" id="3.30.1640.30">
    <property type="match status" value="1"/>
</dbReference>
<dbReference type="InterPro" id="IPR001254">
    <property type="entry name" value="Trypsin_dom"/>
</dbReference>
<dbReference type="InterPro" id="IPR051487">
    <property type="entry name" value="Ser/Thr_Proteases_Immune/Dev"/>
</dbReference>
<evidence type="ECO:0000259" key="13">
    <source>
        <dbReference type="PROSITE" id="PS51888"/>
    </source>
</evidence>
<feature type="signal peptide" evidence="10">
    <location>
        <begin position="1"/>
        <end position="27"/>
    </location>
</feature>
<dbReference type="EC" id="3.4.21.-" evidence="9"/>
<accession>A0ABD2WF19</accession>
<dbReference type="FunFam" id="2.40.10.10:FF:000036">
    <property type="entry name" value="Trypsin beta"/>
    <property type="match status" value="1"/>
</dbReference>
<feature type="compositionally biased region" description="Basic and acidic residues" evidence="11">
    <location>
        <begin position="109"/>
        <end position="126"/>
    </location>
</feature>
<feature type="compositionally biased region" description="Low complexity" evidence="11">
    <location>
        <begin position="89"/>
        <end position="107"/>
    </location>
</feature>
<dbReference type="SMART" id="SM00680">
    <property type="entry name" value="CLIP"/>
    <property type="match status" value="1"/>
</dbReference>
<evidence type="ECO:0000256" key="9">
    <source>
        <dbReference type="RuleBase" id="RU363034"/>
    </source>
</evidence>
<dbReference type="GO" id="GO:0006508">
    <property type="term" value="P:proteolysis"/>
    <property type="evidence" value="ECO:0007669"/>
    <property type="project" value="UniProtKB-KW"/>
</dbReference>
<dbReference type="InterPro" id="IPR022700">
    <property type="entry name" value="CLIP"/>
</dbReference>
<proteinExistence type="inferred from homology"/>
<feature type="region of interest" description="Disordered" evidence="11">
    <location>
        <begin position="377"/>
        <end position="399"/>
    </location>
</feature>
<dbReference type="InterPro" id="IPR043504">
    <property type="entry name" value="Peptidase_S1_PA_chymotrypsin"/>
</dbReference>
<dbReference type="InterPro" id="IPR033116">
    <property type="entry name" value="TRYPSIN_SER"/>
</dbReference>
<dbReference type="InterPro" id="IPR038565">
    <property type="entry name" value="CLIP_sf"/>
</dbReference>
<organism evidence="14 15">
    <name type="scientific">Trichogramma kaykai</name>
    <dbReference type="NCBI Taxonomy" id="54128"/>
    <lineage>
        <taxon>Eukaryota</taxon>
        <taxon>Metazoa</taxon>
        <taxon>Ecdysozoa</taxon>
        <taxon>Arthropoda</taxon>
        <taxon>Hexapoda</taxon>
        <taxon>Insecta</taxon>
        <taxon>Pterygota</taxon>
        <taxon>Neoptera</taxon>
        <taxon>Endopterygota</taxon>
        <taxon>Hymenoptera</taxon>
        <taxon>Apocrita</taxon>
        <taxon>Proctotrupomorpha</taxon>
        <taxon>Chalcidoidea</taxon>
        <taxon>Trichogrammatidae</taxon>
        <taxon>Trichogramma</taxon>
    </lineage>
</organism>
<gene>
    <name evidence="14" type="ORF">TKK_013854</name>
</gene>
<evidence type="ECO:0000256" key="3">
    <source>
        <dbReference type="ARBA" id="ARBA00022729"/>
    </source>
</evidence>
<keyword evidence="4 9" id="KW-0378">Hydrolase</keyword>
<dbReference type="GO" id="GO:0004252">
    <property type="term" value="F:serine-type endopeptidase activity"/>
    <property type="evidence" value="ECO:0007669"/>
    <property type="project" value="UniProtKB-UniRule"/>
</dbReference>
<protein>
    <recommendedName>
        <fullName evidence="10">CLIP domain-containing serine protease</fullName>
        <ecNumber evidence="9">3.4.21.-</ecNumber>
    </recommendedName>
</protein>
<dbReference type="SUPFAM" id="SSF50494">
    <property type="entry name" value="Trypsin-like serine proteases"/>
    <property type="match status" value="1"/>
</dbReference>
<feature type="region of interest" description="Disordered" evidence="11">
    <location>
        <begin position="88"/>
        <end position="149"/>
    </location>
</feature>
<evidence type="ECO:0000256" key="8">
    <source>
        <dbReference type="ARBA" id="ARBA00024195"/>
    </source>
</evidence>
<dbReference type="SMART" id="SM00020">
    <property type="entry name" value="Tryp_SPc"/>
    <property type="match status" value="1"/>
</dbReference>
<dbReference type="AlphaFoldDB" id="A0ABD2WF19"/>
<dbReference type="CDD" id="cd00190">
    <property type="entry name" value="Tryp_SPc"/>
    <property type="match status" value="1"/>
</dbReference>
<name>A0ABD2WF19_9HYME</name>
<dbReference type="EMBL" id="JBJJXI010000109">
    <property type="protein sequence ID" value="KAL3391543.1"/>
    <property type="molecule type" value="Genomic_DNA"/>
</dbReference>
<keyword evidence="15" id="KW-1185">Reference proteome</keyword>
<dbReference type="Pfam" id="PF00089">
    <property type="entry name" value="Trypsin"/>
    <property type="match status" value="1"/>
</dbReference>
<dbReference type="PROSITE" id="PS51888">
    <property type="entry name" value="CLIP"/>
    <property type="match status" value="1"/>
</dbReference>
<dbReference type="InterPro" id="IPR009003">
    <property type="entry name" value="Peptidase_S1_PA"/>
</dbReference>
<comment type="caution">
    <text evidence="14">The sequence shown here is derived from an EMBL/GenBank/DDBJ whole genome shotgun (WGS) entry which is preliminary data.</text>
</comment>
<evidence type="ECO:0000256" key="6">
    <source>
        <dbReference type="ARBA" id="ARBA00023157"/>
    </source>
</evidence>
<evidence type="ECO:0000256" key="2">
    <source>
        <dbReference type="ARBA" id="ARBA00022670"/>
    </source>
</evidence>
<feature type="domain" description="Peptidase S1" evidence="12">
    <location>
        <begin position="169"/>
        <end position="440"/>
    </location>
</feature>
<keyword evidence="2 9" id="KW-0645">Protease</keyword>
<evidence type="ECO:0000313" key="15">
    <source>
        <dbReference type="Proteomes" id="UP001627154"/>
    </source>
</evidence>
<keyword evidence="7" id="KW-0325">Glycoprotein</keyword>
<dbReference type="Proteomes" id="UP001627154">
    <property type="component" value="Unassembled WGS sequence"/>
</dbReference>
<evidence type="ECO:0000256" key="7">
    <source>
        <dbReference type="ARBA" id="ARBA00023180"/>
    </source>
</evidence>
<reference evidence="14 15" key="1">
    <citation type="journal article" date="2024" name="bioRxiv">
        <title>A reference genome for Trichogramma kaykai: A tiny desert-dwelling parasitoid wasp with competing sex-ratio distorters.</title>
        <authorList>
            <person name="Culotta J."/>
            <person name="Lindsey A.R."/>
        </authorList>
    </citation>
    <scope>NUCLEOTIDE SEQUENCE [LARGE SCALE GENOMIC DNA]</scope>
    <source>
        <strain evidence="14 15">KSX58</strain>
    </source>
</reference>
<comment type="subcellular location">
    <subcellularLocation>
        <location evidence="1">Secreted</location>
        <location evidence="1">Extracellular space</location>
    </subcellularLocation>
</comment>
<dbReference type="InterPro" id="IPR018114">
    <property type="entry name" value="TRYPSIN_HIS"/>
</dbReference>
<evidence type="ECO:0000256" key="1">
    <source>
        <dbReference type="ARBA" id="ARBA00004239"/>
    </source>
</evidence>
<feature type="domain" description="Clip" evidence="13">
    <location>
        <begin position="27"/>
        <end position="79"/>
    </location>
</feature>
<dbReference type="PROSITE" id="PS50240">
    <property type="entry name" value="TRYPSIN_DOM"/>
    <property type="match status" value="1"/>
</dbReference>
<evidence type="ECO:0000256" key="10">
    <source>
        <dbReference type="RuleBase" id="RU366078"/>
    </source>
</evidence>
<evidence type="ECO:0000256" key="5">
    <source>
        <dbReference type="ARBA" id="ARBA00022825"/>
    </source>
</evidence>
<dbReference type="Pfam" id="PF12032">
    <property type="entry name" value="CLIP"/>
    <property type="match status" value="1"/>
</dbReference>
<comment type="similarity">
    <text evidence="8 10">Belongs to the peptidase S1 family. CLIP subfamily.</text>
</comment>
<keyword evidence="3 10" id="KW-0732">Signal</keyword>
<dbReference type="GO" id="GO:0005576">
    <property type="term" value="C:extracellular region"/>
    <property type="evidence" value="ECO:0007669"/>
    <property type="project" value="UniProtKB-SubCell"/>
</dbReference>
<evidence type="ECO:0000256" key="4">
    <source>
        <dbReference type="ARBA" id="ARBA00022801"/>
    </source>
</evidence>
<dbReference type="InterPro" id="IPR001314">
    <property type="entry name" value="Peptidase_S1A"/>
</dbReference>
<dbReference type="Gene3D" id="2.40.10.10">
    <property type="entry name" value="Trypsin-like serine proteases"/>
    <property type="match status" value="2"/>
</dbReference>
<comment type="domain">
    <text evidence="10">The clip domain consists of 35-55 residues which are 'knitted' together usually by 3 conserved disulfide bonds forming a clip-like compact structure.</text>
</comment>
<keyword evidence="10" id="KW-0964">Secreted</keyword>
<dbReference type="PROSITE" id="PS00134">
    <property type="entry name" value="TRYPSIN_HIS"/>
    <property type="match status" value="1"/>
</dbReference>
<evidence type="ECO:0000313" key="14">
    <source>
        <dbReference type="EMBL" id="KAL3391543.1"/>
    </source>
</evidence>
<keyword evidence="6" id="KW-1015">Disulfide bond</keyword>
<dbReference type="PROSITE" id="PS00135">
    <property type="entry name" value="TRYPSIN_SER"/>
    <property type="match status" value="1"/>
</dbReference>